<evidence type="ECO:0000313" key="2">
    <source>
        <dbReference type="Proteomes" id="UP000192477"/>
    </source>
</evidence>
<dbReference type="EMBL" id="MJEA01000003">
    <property type="protein sequence ID" value="OQO70752.1"/>
    <property type="molecule type" value="Genomic_DNA"/>
</dbReference>
<proteinExistence type="predicted"/>
<dbReference type="AlphaFoldDB" id="A0A1V8YDS8"/>
<comment type="caution">
    <text evidence="1">The sequence shown here is derived from an EMBL/GenBank/DDBJ whole genome shotgun (WGS) entry which is preliminary data.</text>
</comment>
<dbReference type="SUPFAM" id="SSF53474">
    <property type="entry name" value="alpha/beta-Hydrolases"/>
    <property type="match status" value="1"/>
</dbReference>
<dbReference type="Gene3D" id="3.40.50.1820">
    <property type="entry name" value="alpha/beta hydrolase"/>
    <property type="match status" value="1"/>
</dbReference>
<dbReference type="STRING" id="112904.BH747_04945"/>
<reference evidence="1 2" key="1">
    <citation type="journal article" date="2017" name="BMC Microbiol.">
        <title>Comparative genomics of Enterococcus spp. isolated from bovine feces.</title>
        <authorList>
            <person name="Beukers A.G."/>
            <person name="Zaheer R."/>
            <person name="Goji N."/>
            <person name="Amoako K.K."/>
            <person name="Chaves A.V."/>
            <person name="Ward M.P."/>
            <person name="McAllister T.A."/>
        </authorList>
    </citation>
    <scope>NUCLEOTIDE SEQUENCE [LARGE SCALE GENOMIC DNA]</scope>
    <source>
        <strain evidence="1 2">F1129D 143</strain>
    </source>
</reference>
<gene>
    <name evidence="1" type="ORF">BH747_04945</name>
</gene>
<protein>
    <recommendedName>
        <fullName evidence="3">Accessory Sec system protein Asp2</fullName>
    </recommendedName>
</protein>
<evidence type="ECO:0008006" key="3">
    <source>
        <dbReference type="Google" id="ProtNLM"/>
    </source>
</evidence>
<sequence length="361" mass="42124">MLINRRKLAVSVILKIDQELLDNQKLKIEFHLETDKEKKYEYSYYIYRDGKVTYRKDKYSLLIPKYCECLEIPLVFSGAYRVLLFLKEDGKVIQKISTKERVYDARKATEIFTIFENEKVFFHDIPIKYMFEKHNQSNQLAIVFSGIYKDEFRGIKDAAKYNYIRTLEPLKINKLFILDNYFGKFCYYLGEGGNSLYESATLALITKIMNQLNVPKKNVLTIGSSKGGTAALYFGLKYGYQHIIVGAPQIFPGKYLKNVLSKRSTFISKRLFEIINEEEPFSFERFNRLITNELIMCDHKPNISIHIGSGDTLYQTDILPFQKLCIKQGINPFIEVSDYSDHGLTGTYFSPFLLQRLDKLL</sequence>
<dbReference type="InterPro" id="IPR029058">
    <property type="entry name" value="AB_hydrolase_fold"/>
</dbReference>
<organism evidence="1 2">
    <name type="scientific">Enterococcus villorum</name>
    <dbReference type="NCBI Taxonomy" id="112904"/>
    <lineage>
        <taxon>Bacteria</taxon>
        <taxon>Bacillati</taxon>
        <taxon>Bacillota</taxon>
        <taxon>Bacilli</taxon>
        <taxon>Lactobacillales</taxon>
        <taxon>Enterococcaceae</taxon>
        <taxon>Enterococcus</taxon>
    </lineage>
</organism>
<dbReference type="Proteomes" id="UP000192477">
    <property type="component" value="Unassembled WGS sequence"/>
</dbReference>
<evidence type="ECO:0000313" key="1">
    <source>
        <dbReference type="EMBL" id="OQO70752.1"/>
    </source>
</evidence>
<accession>A0A1V8YDS8</accession>
<name>A0A1V8YDS8_9ENTE</name>
<dbReference type="RefSeq" id="WP_081183064.1">
    <property type="nucleotide sequence ID" value="NZ_MJEA01000003.1"/>
</dbReference>